<keyword evidence="1" id="KW-1133">Transmembrane helix</keyword>
<evidence type="ECO:0000313" key="2">
    <source>
        <dbReference type="EMBL" id="RKS18406.1"/>
    </source>
</evidence>
<dbReference type="OrthoDB" id="1099872at2"/>
<dbReference type="RefSeq" id="WP_121377496.1">
    <property type="nucleotide sequence ID" value="NZ_RBLC01000006.1"/>
</dbReference>
<dbReference type="EMBL" id="RBLC01000006">
    <property type="protein sequence ID" value="RKS18406.1"/>
    <property type="molecule type" value="Genomic_DNA"/>
</dbReference>
<gene>
    <name evidence="2" type="ORF">CLV94_3213</name>
</gene>
<feature type="transmembrane region" description="Helical" evidence="1">
    <location>
        <begin position="48"/>
        <end position="65"/>
    </location>
</feature>
<keyword evidence="3" id="KW-1185">Reference proteome</keyword>
<reference evidence="2 3" key="1">
    <citation type="submission" date="2018-10" db="EMBL/GenBank/DDBJ databases">
        <title>Genomic Encyclopedia of Archaeal and Bacterial Type Strains, Phase II (KMG-II): from individual species to whole genera.</title>
        <authorList>
            <person name="Goeker M."/>
        </authorList>
    </citation>
    <scope>NUCLEOTIDE SEQUENCE [LARGE SCALE GENOMIC DNA]</scope>
    <source>
        <strain evidence="2 3">DSM 29537</strain>
    </source>
</reference>
<feature type="transmembrane region" description="Helical" evidence="1">
    <location>
        <begin position="14"/>
        <end position="36"/>
    </location>
</feature>
<keyword evidence="1" id="KW-0472">Membrane</keyword>
<name>A0A495LXE3_9FLAO</name>
<dbReference type="Proteomes" id="UP000277579">
    <property type="component" value="Unassembled WGS sequence"/>
</dbReference>
<comment type="caution">
    <text evidence="2">The sequence shown here is derived from an EMBL/GenBank/DDBJ whole genome shotgun (WGS) entry which is preliminary data.</text>
</comment>
<evidence type="ECO:0000313" key="3">
    <source>
        <dbReference type="Proteomes" id="UP000277579"/>
    </source>
</evidence>
<accession>A0A495LXE3</accession>
<proteinExistence type="predicted"/>
<dbReference type="AlphaFoldDB" id="A0A495LXE3"/>
<organism evidence="2 3">
    <name type="scientific">Flavobacterium endophyticum</name>
    <dbReference type="NCBI Taxonomy" id="1540163"/>
    <lineage>
        <taxon>Bacteria</taxon>
        <taxon>Pseudomonadati</taxon>
        <taxon>Bacteroidota</taxon>
        <taxon>Flavobacteriia</taxon>
        <taxon>Flavobacteriales</taxon>
        <taxon>Flavobacteriaceae</taxon>
        <taxon>Flavobacterium</taxon>
    </lineage>
</organism>
<sequence>MERSDRRYRRRKPFFLFIIAALFALGAVVMFLWNAILPDIAAVSALTYWQALGLLLLSRILFGGFKCRPRNHRGPFAHPRFREKFMNMSREERINFRNEWKERFKR</sequence>
<keyword evidence="1" id="KW-0812">Transmembrane</keyword>
<protein>
    <submittedName>
        <fullName evidence="2">Uncharacterized protein</fullName>
    </submittedName>
</protein>
<evidence type="ECO:0000256" key="1">
    <source>
        <dbReference type="SAM" id="Phobius"/>
    </source>
</evidence>